<protein>
    <submittedName>
        <fullName evidence="1">Uncharacterized protein</fullName>
    </submittedName>
</protein>
<comment type="caution">
    <text evidence="1">The sequence shown here is derived from an EMBL/GenBank/DDBJ whole genome shotgun (WGS) entry which is preliminary data.</text>
</comment>
<dbReference type="AlphaFoldDB" id="A0A507ENE6"/>
<proteinExistence type="predicted"/>
<gene>
    <name evidence="1" type="ORF">CcCBS67573_g08149</name>
</gene>
<dbReference type="EMBL" id="QEAP01000494">
    <property type="protein sequence ID" value="TPX65351.1"/>
    <property type="molecule type" value="Genomic_DNA"/>
</dbReference>
<accession>A0A507ENE6</accession>
<organism evidence="1 2">
    <name type="scientific">Chytriomyces confervae</name>
    <dbReference type="NCBI Taxonomy" id="246404"/>
    <lineage>
        <taxon>Eukaryota</taxon>
        <taxon>Fungi</taxon>
        <taxon>Fungi incertae sedis</taxon>
        <taxon>Chytridiomycota</taxon>
        <taxon>Chytridiomycota incertae sedis</taxon>
        <taxon>Chytridiomycetes</taxon>
        <taxon>Chytridiales</taxon>
        <taxon>Chytriomycetaceae</taxon>
        <taxon>Chytriomyces</taxon>
    </lineage>
</organism>
<dbReference type="Proteomes" id="UP000320333">
    <property type="component" value="Unassembled WGS sequence"/>
</dbReference>
<reference evidence="1 2" key="1">
    <citation type="journal article" date="2019" name="Sci. Rep.">
        <title>Comparative genomics of chytrid fungi reveal insights into the obligate biotrophic and pathogenic lifestyle of Synchytrium endobioticum.</title>
        <authorList>
            <person name="van de Vossenberg B.T.L.H."/>
            <person name="Warris S."/>
            <person name="Nguyen H.D.T."/>
            <person name="van Gent-Pelzer M.P.E."/>
            <person name="Joly D.L."/>
            <person name="van de Geest H.C."/>
            <person name="Bonants P.J.M."/>
            <person name="Smith D.S."/>
            <person name="Levesque C.A."/>
            <person name="van der Lee T.A.J."/>
        </authorList>
    </citation>
    <scope>NUCLEOTIDE SEQUENCE [LARGE SCALE GENOMIC DNA]</scope>
    <source>
        <strain evidence="1 2">CBS 675.73</strain>
    </source>
</reference>
<keyword evidence="2" id="KW-1185">Reference proteome</keyword>
<evidence type="ECO:0000313" key="2">
    <source>
        <dbReference type="Proteomes" id="UP000320333"/>
    </source>
</evidence>
<evidence type="ECO:0000313" key="1">
    <source>
        <dbReference type="EMBL" id="TPX65351.1"/>
    </source>
</evidence>
<dbReference type="OrthoDB" id="2107761at2759"/>
<name>A0A507ENE6_9FUNG</name>
<sequence>MFGSSSTSLQDLAPTTFHLPPGFTSLSVSCTGLGSCEVVLDAGGKDAKARVSWSLLAGTVSQIEDTSVHASNDSDQVHLTVQFPASKLLSLMSRKPTLRMHVSVPFDVEHLAVDLPDGTVLVDGMRVRGTVSVNLQSGIFVSNTAVSCRDFTVTASNGIALNAAVVASHSVSLSAGIGNIVAQTLATKTLAVDLRNGHITIQKASASAAMTFNLGFGQLDAIYNGYETCDISVTTGKVCGAFWPGSPASVTDIHVNTGLVRGIVHGFRGTLTTKCMGGEIQLGRAGMTNEEPLELRSPGFRPLVAMVGESTDAGSGTGKFNVKRDIHGDGNLLMFGYIKLDFDTTVIVRECGGVKDMNLVVGKSDSKAVAPEAYTVKAAPAPAIFTSTAPKSGLEALMQFSQARNGLF</sequence>